<feature type="domain" description="AMP-dependent synthetase/ligase" evidence="2">
    <location>
        <begin position="47"/>
        <end position="414"/>
    </location>
</feature>
<dbReference type="InterPro" id="IPR000873">
    <property type="entry name" value="AMP-dep_synth/lig_dom"/>
</dbReference>
<dbReference type="EMBL" id="CP104694">
    <property type="protein sequence ID" value="UXI66182.1"/>
    <property type="molecule type" value="Genomic_DNA"/>
</dbReference>
<evidence type="ECO:0000313" key="4">
    <source>
        <dbReference type="Proteomes" id="UP001064632"/>
    </source>
</evidence>
<dbReference type="SUPFAM" id="SSF56801">
    <property type="entry name" value="Acetyl-CoA synthetase-like"/>
    <property type="match status" value="1"/>
</dbReference>
<dbReference type="InterPro" id="IPR045851">
    <property type="entry name" value="AMP-bd_C_sf"/>
</dbReference>
<evidence type="ECO:0000313" key="3">
    <source>
        <dbReference type="EMBL" id="UXI66182.1"/>
    </source>
</evidence>
<comment type="similarity">
    <text evidence="1">Belongs to the ATP-dependent AMP-binding enzyme family.</text>
</comment>
<sequence>MHAELPTYDFATMTDVILAFLDGSRSTSASRVILTRERAERAMDHVATARAALRVAGGLRERGIGAGDIVFIALPSREDYLVPFCGAVLAGCLPCCVPAPGEDMPAPELSNHVFAAMESLTPKALIAVPALAESLQRDPVLAAIAMSVDQLCEAAPLDRNSVHRGEPDDLHHLQLTSGSTGRPKAAALTHRNVLSNIYLTAQAGKADLTKECGVIWLPLFHDMGLIALLSAFVHDVSIVLQPPEDFIRNPLGWLKNISRFGGTSSAAPNFALAYCVRRFRPELMHGVDLSGFRALVVGAERVHFETVRDFVDTFGPYGFTGDMIYPCYGSAELTLAITVPDGRHTGTIGQHVYCDTVDATAVDEHRAPTDPVLSLGPPLPSTVIEVRDEYGNALPEGGVGHIHVKSVCLMRGYYGDPERTALVMRDGFYATGDLGYLRDGELYVLGRIKELIILRGRNYYPHEFEECIARHPHVDIGRVAAFGVADAKLGSERLVVAVEPEDYRNLASLRLELQELLRTEFGFGASEICFVSRGLIPRTTSRKIQRVECARSYTDGSLPRIEVALPAETRNALV</sequence>
<dbReference type="Pfam" id="PF00501">
    <property type="entry name" value="AMP-binding"/>
    <property type="match status" value="1"/>
</dbReference>
<proteinExistence type="inferred from homology"/>
<dbReference type="PROSITE" id="PS00455">
    <property type="entry name" value="AMP_BINDING"/>
    <property type="match status" value="1"/>
</dbReference>
<dbReference type="RefSeq" id="WP_261693166.1">
    <property type="nucleotide sequence ID" value="NZ_CP104694.1"/>
</dbReference>
<dbReference type="Proteomes" id="UP001064632">
    <property type="component" value="Chromosome"/>
</dbReference>
<keyword evidence="4" id="KW-1185">Reference proteome</keyword>
<dbReference type="PANTHER" id="PTHR22754">
    <property type="entry name" value="DISCO-INTERACTING PROTEIN 2 DIP2 -RELATED"/>
    <property type="match status" value="1"/>
</dbReference>
<dbReference type="Gene3D" id="3.30.300.30">
    <property type="match status" value="1"/>
</dbReference>
<protein>
    <submittedName>
        <fullName evidence="3">AMP-binding protein</fullName>
    </submittedName>
</protein>
<name>A0ABY6B8S4_9GAMM</name>
<dbReference type="InterPro" id="IPR042099">
    <property type="entry name" value="ANL_N_sf"/>
</dbReference>
<reference evidence="3" key="1">
    <citation type="submission" date="2022-09" db="EMBL/GenBank/DDBJ databases">
        <title>Tahibacter sp. nov., isolated from a fresh water.</title>
        <authorList>
            <person name="Baek J.H."/>
            <person name="Lee J.K."/>
            <person name="Kim J.M."/>
            <person name="Jeon C.O."/>
        </authorList>
    </citation>
    <scope>NUCLEOTIDE SEQUENCE</scope>
    <source>
        <strain evidence="3">W38</strain>
    </source>
</reference>
<evidence type="ECO:0000259" key="2">
    <source>
        <dbReference type="Pfam" id="PF00501"/>
    </source>
</evidence>
<gene>
    <name evidence="3" type="ORF">N4264_15645</name>
</gene>
<organism evidence="3 4">
    <name type="scientific">Tahibacter amnicola</name>
    <dbReference type="NCBI Taxonomy" id="2976241"/>
    <lineage>
        <taxon>Bacteria</taxon>
        <taxon>Pseudomonadati</taxon>
        <taxon>Pseudomonadota</taxon>
        <taxon>Gammaproteobacteria</taxon>
        <taxon>Lysobacterales</taxon>
        <taxon>Rhodanobacteraceae</taxon>
        <taxon>Tahibacter</taxon>
    </lineage>
</organism>
<dbReference type="InterPro" id="IPR020845">
    <property type="entry name" value="AMP-binding_CS"/>
</dbReference>
<evidence type="ECO:0000256" key="1">
    <source>
        <dbReference type="ARBA" id="ARBA00006432"/>
    </source>
</evidence>
<dbReference type="Gene3D" id="3.40.50.12780">
    <property type="entry name" value="N-terminal domain of ligase-like"/>
    <property type="match status" value="1"/>
</dbReference>
<dbReference type="PANTHER" id="PTHR22754:SF32">
    <property type="entry name" value="DISCO-INTERACTING PROTEIN 2"/>
    <property type="match status" value="1"/>
</dbReference>
<accession>A0ABY6B8S4</accession>